<feature type="region of interest" description="Disordered" evidence="1">
    <location>
        <begin position="1"/>
        <end position="21"/>
    </location>
</feature>
<dbReference type="AlphaFoldDB" id="A0A6J4RU85"/>
<feature type="compositionally biased region" description="Basic residues" evidence="1">
    <location>
        <begin position="140"/>
        <end position="152"/>
    </location>
</feature>
<evidence type="ECO:0000256" key="1">
    <source>
        <dbReference type="SAM" id="MobiDB-lite"/>
    </source>
</evidence>
<feature type="non-terminal residue" evidence="2">
    <location>
        <position position="260"/>
    </location>
</feature>
<dbReference type="GO" id="GO:0016787">
    <property type="term" value="F:hydrolase activity"/>
    <property type="evidence" value="ECO:0007669"/>
    <property type="project" value="UniProtKB-KW"/>
</dbReference>
<reference evidence="2" key="1">
    <citation type="submission" date="2020-02" db="EMBL/GenBank/DDBJ databases">
        <authorList>
            <person name="Meier V. D."/>
        </authorList>
    </citation>
    <scope>NUCLEOTIDE SEQUENCE</scope>
    <source>
        <strain evidence="2">AVDCRST_MAG05</strain>
    </source>
</reference>
<organism evidence="2">
    <name type="scientific">uncultured Rubrobacteraceae bacterium</name>
    <dbReference type="NCBI Taxonomy" id="349277"/>
    <lineage>
        <taxon>Bacteria</taxon>
        <taxon>Bacillati</taxon>
        <taxon>Actinomycetota</taxon>
        <taxon>Rubrobacteria</taxon>
        <taxon>Rubrobacterales</taxon>
        <taxon>Rubrobacteraceae</taxon>
        <taxon>environmental samples</taxon>
    </lineage>
</organism>
<dbReference type="EMBL" id="CADCVM010000103">
    <property type="protein sequence ID" value="CAA9476128.1"/>
    <property type="molecule type" value="Genomic_DNA"/>
</dbReference>
<feature type="region of interest" description="Disordered" evidence="1">
    <location>
        <begin position="58"/>
        <end position="93"/>
    </location>
</feature>
<dbReference type="EC" id="3.6.3.14" evidence="2"/>
<accession>A0A6J4RU85</accession>
<feature type="region of interest" description="Disordered" evidence="1">
    <location>
        <begin position="112"/>
        <end position="156"/>
    </location>
</feature>
<keyword evidence="2" id="KW-0378">Hydrolase</keyword>
<evidence type="ECO:0000313" key="2">
    <source>
        <dbReference type="EMBL" id="CAA9476128.1"/>
    </source>
</evidence>
<sequence>AHVGAVEPGRGAQGDHPHVRGRAARVRAPLAVRDRHLDHQGRGVSLDRGARDVPYHVHRKQASEEPARGVPGHSRGALRLRPQQPRRADGRGGAKVLPLHADAFHLLARAEPDRPDPQQLPRDGQHHVHAGPRAADVHHHAGRRRQAQRGRRVREGVRAAGAAAQDHLRAVHVPYRVDLGALQAAHARHAALREHTGRAPAHLHLPELHPVLRHVHGGDLRSHGARAVRVRDLRRRVAGLHIRYPYAGLYRDRPVPPGAL</sequence>
<name>A0A6J4RU85_9ACTN</name>
<proteinExistence type="predicted"/>
<feature type="non-terminal residue" evidence="2">
    <location>
        <position position="1"/>
    </location>
</feature>
<feature type="compositionally biased region" description="Basic and acidic residues" evidence="1">
    <location>
        <begin position="58"/>
        <end position="67"/>
    </location>
</feature>
<protein>
    <submittedName>
        <fullName evidence="2">ATP synthase F0 sector subunit a</fullName>
        <ecNumber evidence="2">3.6.3.14</ecNumber>
    </submittedName>
</protein>
<gene>
    <name evidence="2" type="ORF">AVDCRST_MAG05-945</name>
</gene>